<dbReference type="HOGENOM" id="CLU_1797133_0_0_1"/>
<feature type="compositionally biased region" description="Basic and acidic residues" evidence="1">
    <location>
        <begin position="60"/>
        <end position="72"/>
    </location>
</feature>
<feature type="compositionally biased region" description="Low complexity" evidence="1">
    <location>
        <begin position="77"/>
        <end position="89"/>
    </location>
</feature>
<protein>
    <submittedName>
        <fullName evidence="2">Uncharacterized protein</fullName>
    </submittedName>
</protein>
<evidence type="ECO:0000313" key="2">
    <source>
        <dbReference type="EMBL" id="EPS30637.1"/>
    </source>
</evidence>
<name>S8B7D8_PENO1</name>
<accession>S8B7D8</accession>
<feature type="region of interest" description="Disordered" evidence="1">
    <location>
        <begin position="60"/>
        <end position="108"/>
    </location>
</feature>
<evidence type="ECO:0000256" key="1">
    <source>
        <dbReference type="SAM" id="MobiDB-lite"/>
    </source>
</evidence>
<evidence type="ECO:0000313" key="3">
    <source>
        <dbReference type="Proteomes" id="UP000019376"/>
    </source>
</evidence>
<proteinExistence type="predicted"/>
<dbReference type="Proteomes" id="UP000019376">
    <property type="component" value="Unassembled WGS sequence"/>
</dbReference>
<sequence length="144" mass="15833">MVIVESSNTVSITLLSAAKVLTHFSRFVCVKVDYKKLAAKMNIQVNSATTRYSKIRKKLLQSDEMPRDKGDHGGSVGSSVSPSSPSTSTLPRHCGGRPHKDQALKPKLQVNTLANEDDQDNEEMSVAMKAIFEELEPIECEART</sequence>
<keyword evidence="3" id="KW-1185">Reference proteome</keyword>
<organism evidence="2 3">
    <name type="scientific">Penicillium oxalicum (strain 114-2 / CGMCC 5302)</name>
    <name type="common">Penicillium decumbens</name>
    <dbReference type="NCBI Taxonomy" id="933388"/>
    <lineage>
        <taxon>Eukaryota</taxon>
        <taxon>Fungi</taxon>
        <taxon>Dikarya</taxon>
        <taxon>Ascomycota</taxon>
        <taxon>Pezizomycotina</taxon>
        <taxon>Eurotiomycetes</taxon>
        <taxon>Eurotiomycetidae</taxon>
        <taxon>Eurotiales</taxon>
        <taxon>Aspergillaceae</taxon>
        <taxon>Penicillium</taxon>
    </lineage>
</organism>
<dbReference type="EMBL" id="KB644412">
    <property type="protein sequence ID" value="EPS30637.1"/>
    <property type="molecule type" value="Genomic_DNA"/>
</dbReference>
<reference evidence="2 3" key="1">
    <citation type="journal article" date="2013" name="PLoS ONE">
        <title>Genomic and secretomic analyses reveal unique features of the lignocellulolytic enzyme system of Penicillium decumbens.</title>
        <authorList>
            <person name="Liu G."/>
            <person name="Zhang L."/>
            <person name="Wei X."/>
            <person name="Zou G."/>
            <person name="Qin Y."/>
            <person name="Ma L."/>
            <person name="Li J."/>
            <person name="Zheng H."/>
            <person name="Wang S."/>
            <person name="Wang C."/>
            <person name="Xun L."/>
            <person name="Zhao G.-P."/>
            <person name="Zhou Z."/>
            <person name="Qu Y."/>
        </authorList>
    </citation>
    <scope>NUCLEOTIDE SEQUENCE [LARGE SCALE GENOMIC DNA]</scope>
    <source>
        <strain evidence="3">114-2 / CGMCC 5302</strain>
    </source>
</reference>
<gene>
    <name evidence="2" type="ORF">PDE_05589</name>
</gene>
<dbReference type="AlphaFoldDB" id="S8B7D8"/>